<reference evidence="1" key="1">
    <citation type="submission" date="2018-05" db="EMBL/GenBank/DDBJ databases">
        <authorList>
            <person name="Lanie J.A."/>
            <person name="Ng W.-L."/>
            <person name="Kazmierczak K.M."/>
            <person name="Andrzejewski T.M."/>
            <person name="Davidsen T.M."/>
            <person name="Wayne K.J."/>
            <person name="Tettelin H."/>
            <person name="Glass J.I."/>
            <person name="Rusch D."/>
            <person name="Podicherti R."/>
            <person name="Tsui H.-C.T."/>
            <person name="Winkler M.E."/>
        </authorList>
    </citation>
    <scope>NUCLEOTIDE SEQUENCE</scope>
</reference>
<name>A0A382U716_9ZZZZ</name>
<sequence length="246" mass="28845">MGNIIDFLNKFSNGVMPFPVEWISEHPGKVENALAKLSVEDQIRCAMQLRGPRMQDFINLSPNARAVVRGLPPEELYQMIKETGLRESLSVLAMMSQNQLQYSFDLEWWQRDRFVPECALEWIELLDTCEDSSILEWLQNEDFDQKVVLFQSLIKVYKDDEMTNSYEGVEGMPHLNIDGVYDIYFKTEEHGALKRLLTLLRYEDQALYQSFLEAVIWYPVTQTVEKAYRWRLVRTAERGIPNFEEA</sequence>
<gene>
    <name evidence="1" type="ORF">METZ01_LOCUS382948</name>
</gene>
<dbReference type="InterPro" id="IPR045750">
    <property type="entry name" value="DUF6178"/>
</dbReference>
<accession>A0A382U716</accession>
<proteinExistence type="predicted"/>
<dbReference type="Pfam" id="PF19676">
    <property type="entry name" value="DUF6178"/>
    <property type="match status" value="1"/>
</dbReference>
<protein>
    <submittedName>
        <fullName evidence="1">Uncharacterized protein</fullName>
    </submittedName>
</protein>
<organism evidence="1">
    <name type="scientific">marine metagenome</name>
    <dbReference type="NCBI Taxonomy" id="408172"/>
    <lineage>
        <taxon>unclassified sequences</taxon>
        <taxon>metagenomes</taxon>
        <taxon>ecological metagenomes</taxon>
    </lineage>
</organism>
<dbReference type="AlphaFoldDB" id="A0A382U716"/>
<feature type="non-terminal residue" evidence="1">
    <location>
        <position position="246"/>
    </location>
</feature>
<evidence type="ECO:0000313" key="1">
    <source>
        <dbReference type="EMBL" id="SVD30094.1"/>
    </source>
</evidence>
<dbReference type="EMBL" id="UINC01142017">
    <property type="protein sequence ID" value="SVD30094.1"/>
    <property type="molecule type" value="Genomic_DNA"/>
</dbReference>